<dbReference type="InterPro" id="IPR050511">
    <property type="entry name" value="AMPK_gamma/SDS23_families"/>
</dbReference>
<proteinExistence type="inferred from homology"/>
<keyword evidence="2" id="KW-0677">Repeat</keyword>
<dbReference type="Proteomes" id="UP000015101">
    <property type="component" value="Unassembled WGS sequence"/>
</dbReference>
<dbReference type="SUPFAM" id="SSF54631">
    <property type="entry name" value="CBS-domain pair"/>
    <property type="match status" value="2"/>
</dbReference>
<dbReference type="PANTHER" id="PTHR13780">
    <property type="entry name" value="AMP-ACTIVATED PROTEIN KINASE, GAMMA REGULATORY SUBUNIT"/>
    <property type="match status" value="1"/>
</dbReference>
<evidence type="ECO:0000313" key="9">
    <source>
        <dbReference type="EnsemblMetazoa" id="HelroP75648"/>
    </source>
</evidence>
<dbReference type="HOGENOM" id="CLU_021740_3_0_1"/>
<keyword evidence="6" id="KW-0472">Membrane</keyword>
<evidence type="ECO:0000313" key="8">
    <source>
        <dbReference type="EMBL" id="ESO07896.1"/>
    </source>
</evidence>
<feature type="domain" description="CBS" evidence="7">
    <location>
        <begin position="107"/>
        <end position="166"/>
    </location>
</feature>
<evidence type="ECO:0000256" key="1">
    <source>
        <dbReference type="ARBA" id="ARBA00006750"/>
    </source>
</evidence>
<dbReference type="GO" id="GO:0043609">
    <property type="term" value="P:regulation of carbon utilization"/>
    <property type="evidence" value="ECO:0000318"/>
    <property type="project" value="GO_Central"/>
</dbReference>
<evidence type="ECO:0000259" key="7">
    <source>
        <dbReference type="PROSITE" id="PS51371"/>
    </source>
</evidence>
<reference evidence="9" key="3">
    <citation type="submission" date="2015-06" db="UniProtKB">
        <authorList>
            <consortium name="EnsemblMetazoa"/>
        </authorList>
    </citation>
    <scope>IDENTIFICATION</scope>
</reference>
<name>T1G283_HELRO</name>
<dbReference type="KEGG" id="hro:HELRODRAFT_75648"/>
<dbReference type="GO" id="GO:0016208">
    <property type="term" value="F:AMP binding"/>
    <property type="evidence" value="ECO:0000318"/>
    <property type="project" value="GO_Central"/>
</dbReference>
<dbReference type="GO" id="GO:0042149">
    <property type="term" value="P:cellular response to glucose starvation"/>
    <property type="evidence" value="ECO:0000318"/>
    <property type="project" value="GO_Central"/>
</dbReference>
<dbReference type="GeneID" id="20215181"/>
<feature type="domain" description="CBS" evidence="7">
    <location>
        <begin position="181"/>
        <end position="241"/>
    </location>
</feature>
<dbReference type="GO" id="GO:0005737">
    <property type="term" value="C:cytoplasm"/>
    <property type="evidence" value="ECO:0000318"/>
    <property type="project" value="GO_Central"/>
</dbReference>
<gene>
    <name evidence="9" type="primary">20215181</name>
    <name evidence="8" type="ORF">HELRODRAFT_75648</name>
</gene>
<dbReference type="PROSITE" id="PS51371">
    <property type="entry name" value="CBS"/>
    <property type="match status" value="4"/>
</dbReference>
<comment type="subunit">
    <text evidence="4">AMPK is a heterotrimer of an alpha catalytic subunit (PRKAA1 or PRKAA2), a beta (PRKAB1 or PRKAB2) and a gamma non-catalytic subunits (PRKAG1, PRKAG2 or PRKAG3). Interacts with FNIP1 and FNIP2.</text>
</comment>
<dbReference type="STRING" id="6412.T1G283"/>
<dbReference type="GO" id="GO:0031588">
    <property type="term" value="C:nucleotide-activated protein kinase complex"/>
    <property type="evidence" value="ECO:0000318"/>
    <property type="project" value="GO_Central"/>
</dbReference>
<dbReference type="GO" id="GO:0006110">
    <property type="term" value="P:regulation of glycolytic process"/>
    <property type="evidence" value="ECO:0000318"/>
    <property type="project" value="GO_Central"/>
</dbReference>
<feature type="domain" description="CBS" evidence="7">
    <location>
        <begin position="25"/>
        <end position="86"/>
    </location>
</feature>
<dbReference type="EnsemblMetazoa" id="HelroT75648">
    <property type="protein sequence ID" value="HelroP75648"/>
    <property type="gene ID" value="HelroG75648"/>
</dbReference>
<dbReference type="OrthoDB" id="449052at2759"/>
<dbReference type="OMA" id="FANTHPC"/>
<feature type="transmembrane region" description="Helical" evidence="6">
    <location>
        <begin position="313"/>
        <end position="336"/>
    </location>
</feature>
<sequence>DLETVDSEELALTRFANTHPCYDLMPASCKLVVFDINLNVSKAFYALVQNSIRSAPLWSIDKHDFAGLLTVTDFLRVLQKYYHSPELDLKEIEDQKISNWKNILGDSDKPTIQVEPDTSLLASAAILARHHIHHLPVVDPITGNILFVLTSKRILRFIASYVRKDVIGNQFLQQTIEQCQVGTYENVPHVTFEMTLVEVVELFMGNNVSALPIVNEKNQVIDIYNKSDVFSIADDQMYTDLNVTVKKVIEHRKEVRQYLQTCSSSERLCDVVARMVDTGTHCMVVVSDRKELKGVISITDVIDFLILRPFCTLVLFLLLLLIVFIIVIIITFAIVLRAWCFF</sequence>
<dbReference type="CTD" id="20215181"/>
<dbReference type="PANTHER" id="PTHR13780:SF35">
    <property type="entry name" value="LD22662P"/>
    <property type="match status" value="1"/>
</dbReference>
<keyword evidence="6" id="KW-0812">Transmembrane</keyword>
<dbReference type="InterPro" id="IPR000644">
    <property type="entry name" value="CBS_dom"/>
</dbReference>
<dbReference type="AlphaFoldDB" id="T1G283"/>
<dbReference type="GO" id="GO:0005634">
    <property type="term" value="C:nucleus"/>
    <property type="evidence" value="ECO:0000318"/>
    <property type="project" value="GO_Central"/>
</dbReference>
<organism evidence="9 10">
    <name type="scientific">Helobdella robusta</name>
    <name type="common">Californian leech</name>
    <dbReference type="NCBI Taxonomy" id="6412"/>
    <lineage>
        <taxon>Eukaryota</taxon>
        <taxon>Metazoa</taxon>
        <taxon>Spiralia</taxon>
        <taxon>Lophotrochozoa</taxon>
        <taxon>Annelida</taxon>
        <taxon>Clitellata</taxon>
        <taxon>Hirudinea</taxon>
        <taxon>Rhynchobdellida</taxon>
        <taxon>Glossiphoniidae</taxon>
        <taxon>Helobdella</taxon>
    </lineage>
</organism>
<evidence type="ECO:0000256" key="3">
    <source>
        <dbReference type="ARBA" id="ARBA00023122"/>
    </source>
</evidence>
<dbReference type="GO" id="GO:0019887">
    <property type="term" value="F:protein kinase regulator activity"/>
    <property type="evidence" value="ECO:0000318"/>
    <property type="project" value="GO_Central"/>
</dbReference>
<feature type="domain" description="CBS" evidence="7">
    <location>
        <begin position="255"/>
        <end position="313"/>
    </location>
</feature>
<dbReference type="RefSeq" id="XP_009013685.1">
    <property type="nucleotide sequence ID" value="XM_009015437.1"/>
</dbReference>
<dbReference type="GO" id="GO:0045722">
    <property type="term" value="P:positive regulation of gluconeogenesis"/>
    <property type="evidence" value="ECO:0000318"/>
    <property type="project" value="GO_Central"/>
</dbReference>
<evidence type="ECO:0000256" key="4">
    <source>
        <dbReference type="ARBA" id="ARBA00025878"/>
    </source>
</evidence>
<dbReference type="eggNOG" id="KOG1764">
    <property type="taxonomic scope" value="Eukaryota"/>
</dbReference>
<dbReference type="SMART" id="SM00116">
    <property type="entry name" value="CBS"/>
    <property type="match status" value="4"/>
</dbReference>
<protein>
    <recommendedName>
        <fullName evidence="7">CBS domain-containing protein</fullName>
    </recommendedName>
</protein>
<keyword evidence="10" id="KW-1185">Reference proteome</keyword>
<dbReference type="Pfam" id="PF00571">
    <property type="entry name" value="CBS"/>
    <property type="match status" value="4"/>
</dbReference>
<keyword evidence="6" id="KW-1133">Transmembrane helix</keyword>
<dbReference type="EMBL" id="KB096134">
    <property type="protein sequence ID" value="ESO07896.1"/>
    <property type="molecule type" value="Genomic_DNA"/>
</dbReference>
<dbReference type="InterPro" id="IPR046342">
    <property type="entry name" value="CBS_dom_sf"/>
</dbReference>
<accession>T1G283</accession>
<keyword evidence="3 5" id="KW-0129">CBS domain</keyword>
<evidence type="ECO:0000256" key="2">
    <source>
        <dbReference type="ARBA" id="ARBA00022737"/>
    </source>
</evidence>
<evidence type="ECO:0000256" key="5">
    <source>
        <dbReference type="PROSITE-ProRule" id="PRU00703"/>
    </source>
</evidence>
<dbReference type="CDD" id="cd04618">
    <property type="entry name" value="CBS_euAMPK_gamma-like_repeat1"/>
    <property type="match status" value="1"/>
</dbReference>
<dbReference type="GO" id="GO:0019901">
    <property type="term" value="F:protein kinase binding"/>
    <property type="evidence" value="ECO:0000318"/>
    <property type="project" value="GO_Central"/>
</dbReference>
<reference evidence="10" key="1">
    <citation type="submission" date="2012-12" db="EMBL/GenBank/DDBJ databases">
        <authorList>
            <person name="Hellsten U."/>
            <person name="Grimwood J."/>
            <person name="Chapman J.A."/>
            <person name="Shapiro H."/>
            <person name="Aerts A."/>
            <person name="Otillar R.P."/>
            <person name="Terry A.Y."/>
            <person name="Boore J.L."/>
            <person name="Simakov O."/>
            <person name="Marletaz F."/>
            <person name="Cho S.-J."/>
            <person name="Edsinger-Gonzales E."/>
            <person name="Havlak P."/>
            <person name="Kuo D.-H."/>
            <person name="Larsson T."/>
            <person name="Lv J."/>
            <person name="Arendt D."/>
            <person name="Savage R."/>
            <person name="Osoegawa K."/>
            <person name="de Jong P."/>
            <person name="Lindberg D.R."/>
            <person name="Seaver E.C."/>
            <person name="Weisblat D.A."/>
            <person name="Putnam N.H."/>
            <person name="Grigoriev I.V."/>
            <person name="Rokhsar D.S."/>
        </authorList>
    </citation>
    <scope>NUCLEOTIDE SEQUENCE</scope>
</reference>
<evidence type="ECO:0000256" key="6">
    <source>
        <dbReference type="SAM" id="Phobius"/>
    </source>
</evidence>
<dbReference type="InParanoid" id="T1G283"/>
<reference evidence="8 10" key="2">
    <citation type="journal article" date="2013" name="Nature">
        <title>Insights into bilaterian evolution from three spiralian genomes.</title>
        <authorList>
            <person name="Simakov O."/>
            <person name="Marletaz F."/>
            <person name="Cho S.J."/>
            <person name="Edsinger-Gonzales E."/>
            <person name="Havlak P."/>
            <person name="Hellsten U."/>
            <person name="Kuo D.H."/>
            <person name="Larsson T."/>
            <person name="Lv J."/>
            <person name="Arendt D."/>
            <person name="Savage R."/>
            <person name="Osoegawa K."/>
            <person name="de Jong P."/>
            <person name="Grimwood J."/>
            <person name="Chapman J.A."/>
            <person name="Shapiro H."/>
            <person name="Aerts A."/>
            <person name="Otillar R.P."/>
            <person name="Terry A.Y."/>
            <person name="Boore J.L."/>
            <person name="Grigoriev I.V."/>
            <person name="Lindberg D.R."/>
            <person name="Seaver E.C."/>
            <person name="Weisblat D.A."/>
            <person name="Putnam N.H."/>
            <person name="Rokhsar D.S."/>
        </authorList>
    </citation>
    <scope>NUCLEOTIDE SEQUENCE</scope>
</reference>
<comment type="similarity">
    <text evidence="1">Belongs to the 5'-AMP-activated protein kinase gamma subunit family.</text>
</comment>
<evidence type="ECO:0000313" key="10">
    <source>
        <dbReference type="Proteomes" id="UP000015101"/>
    </source>
</evidence>
<dbReference type="Gene3D" id="3.10.580.10">
    <property type="entry name" value="CBS-domain"/>
    <property type="match status" value="2"/>
</dbReference>
<dbReference type="EMBL" id="AMQM01003319">
    <property type="status" value="NOT_ANNOTATED_CDS"/>
    <property type="molecule type" value="Genomic_DNA"/>
</dbReference>